<dbReference type="GO" id="GO:0003676">
    <property type="term" value="F:nucleic acid binding"/>
    <property type="evidence" value="ECO:0007669"/>
    <property type="project" value="InterPro"/>
</dbReference>
<reference evidence="3" key="2">
    <citation type="submission" date="2018-07" db="EMBL/GenBank/DDBJ databases">
        <authorList>
            <person name="Mckenzie S.K."/>
            <person name="Kronauer D.J.C."/>
        </authorList>
    </citation>
    <scope>NUCLEOTIDE SEQUENCE</scope>
    <source>
        <strain evidence="3">Clonal line C1</strain>
    </source>
</reference>
<dbReference type="InterPro" id="IPR058250">
    <property type="entry name" value="CCC"/>
</dbReference>
<name>A0A3L8DUS8_OOCBI</name>
<keyword evidence="1" id="KW-0862">Zinc</keyword>
<gene>
    <name evidence="3" type="ORF">DMN91_003703</name>
</gene>
<keyword evidence="1" id="KW-0863">Zinc-finger</keyword>
<dbReference type="Pfam" id="PF26644">
    <property type="entry name" value="CCC"/>
    <property type="match status" value="1"/>
</dbReference>
<dbReference type="InterPro" id="IPR001878">
    <property type="entry name" value="Znf_CCHC"/>
</dbReference>
<evidence type="ECO:0000313" key="3">
    <source>
        <dbReference type="EMBL" id="RLU23498.1"/>
    </source>
</evidence>
<reference evidence="3" key="1">
    <citation type="journal article" date="2018" name="Genome Res.">
        <title>The genomic architecture and molecular evolution of ant odorant receptors.</title>
        <authorList>
            <person name="McKenzie S.K."/>
            <person name="Kronauer D.J.C."/>
        </authorList>
    </citation>
    <scope>NUCLEOTIDE SEQUENCE [LARGE SCALE GENOMIC DNA]</scope>
    <source>
        <strain evidence="3">Clonal line C1</strain>
    </source>
</reference>
<dbReference type="Gene3D" id="4.10.60.10">
    <property type="entry name" value="Zinc finger, CCHC-type"/>
    <property type="match status" value="1"/>
</dbReference>
<dbReference type="EMBL" id="QOIP01000004">
    <property type="protein sequence ID" value="RLU23498.1"/>
    <property type="molecule type" value="Genomic_DNA"/>
</dbReference>
<feature type="domain" description="CCHC-type" evidence="2">
    <location>
        <begin position="211"/>
        <end position="226"/>
    </location>
</feature>
<dbReference type="Pfam" id="PF00098">
    <property type="entry name" value="zf-CCHC"/>
    <property type="match status" value="1"/>
</dbReference>
<dbReference type="AlphaFoldDB" id="A0A3L8DUS8"/>
<dbReference type="Proteomes" id="UP000279307">
    <property type="component" value="Chromosome 4"/>
</dbReference>
<organism evidence="3">
    <name type="scientific">Ooceraea biroi</name>
    <name type="common">Clonal raider ant</name>
    <name type="synonym">Cerapachys biroi</name>
    <dbReference type="NCBI Taxonomy" id="2015173"/>
    <lineage>
        <taxon>Eukaryota</taxon>
        <taxon>Metazoa</taxon>
        <taxon>Ecdysozoa</taxon>
        <taxon>Arthropoda</taxon>
        <taxon>Hexapoda</taxon>
        <taxon>Insecta</taxon>
        <taxon>Pterygota</taxon>
        <taxon>Neoptera</taxon>
        <taxon>Endopterygota</taxon>
        <taxon>Hymenoptera</taxon>
        <taxon>Apocrita</taxon>
        <taxon>Aculeata</taxon>
        <taxon>Formicoidea</taxon>
        <taxon>Formicidae</taxon>
        <taxon>Dorylinae</taxon>
        <taxon>Ooceraea</taxon>
    </lineage>
</organism>
<feature type="domain" description="CCHC-type" evidence="2">
    <location>
        <begin position="192"/>
        <end position="206"/>
    </location>
</feature>
<dbReference type="PROSITE" id="PS50158">
    <property type="entry name" value="ZF_CCHC"/>
    <property type="match status" value="2"/>
</dbReference>
<sequence length="339" mass="37532">MSGGAIQALAMQILEFSGSEDENVTVWIQRVDKVAEIHNTSDGVLLLAATSRLTKSARRWYDSQSGAVIESWRSVRSEIVKIFDRKIPFFKMMQKIEARKWLSSKESFDEYAIDKLALMHRVGISEADKIQLLISGVAQNTIRAVASSVSEETVDAFLSQMRKITQGVIEQDKKVPLASSAAKPRDGQSGQCRNCGKKGHDFRECKGQVNCFYCKQIGHRSYDCPQLKQKRDGTPAARPLAATTVAEASAADDHQEPEMVAAVREERSRLVVSKPSVKICNIGGCKPCISSEMTYCKNGSVINDRCYCDSGYNSDSTNIFYMSQARCVQVAAAYCMKCC</sequence>
<accession>A0A3L8DUS8</accession>
<comment type="caution">
    <text evidence="3">The sequence shown here is derived from an EMBL/GenBank/DDBJ whole genome shotgun (WGS) entry which is preliminary data.</text>
</comment>
<dbReference type="OrthoDB" id="8060624at2759"/>
<evidence type="ECO:0000256" key="1">
    <source>
        <dbReference type="PROSITE-ProRule" id="PRU00047"/>
    </source>
</evidence>
<protein>
    <recommendedName>
        <fullName evidence="2">CCHC-type domain-containing protein</fullName>
    </recommendedName>
</protein>
<evidence type="ECO:0000259" key="2">
    <source>
        <dbReference type="PROSITE" id="PS50158"/>
    </source>
</evidence>
<dbReference type="InterPro" id="IPR036875">
    <property type="entry name" value="Znf_CCHC_sf"/>
</dbReference>
<keyword evidence="1" id="KW-0479">Metal-binding</keyword>
<dbReference type="SMART" id="SM00343">
    <property type="entry name" value="ZnF_C2HC"/>
    <property type="match status" value="2"/>
</dbReference>
<proteinExistence type="predicted"/>
<dbReference type="SUPFAM" id="SSF57756">
    <property type="entry name" value="Retrovirus zinc finger-like domains"/>
    <property type="match status" value="1"/>
</dbReference>
<dbReference type="GO" id="GO:0008270">
    <property type="term" value="F:zinc ion binding"/>
    <property type="evidence" value="ECO:0007669"/>
    <property type="project" value="UniProtKB-KW"/>
</dbReference>